<evidence type="ECO:0000313" key="2">
    <source>
        <dbReference type="EMBL" id="CBL17346.1"/>
    </source>
</evidence>
<feature type="transmembrane region" description="Helical" evidence="1">
    <location>
        <begin position="77"/>
        <end position="98"/>
    </location>
</feature>
<keyword evidence="1" id="KW-1133">Transmembrane helix</keyword>
<protein>
    <submittedName>
        <fullName evidence="2">Uncharacterized protein</fullName>
    </submittedName>
</protein>
<dbReference type="BioCyc" id="RCHA213810:RUM_RS05820-MONOMER"/>
<name>D4LCK1_RUMC1</name>
<evidence type="ECO:0000313" key="3">
    <source>
        <dbReference type="Proteomes" id="UP000007054"/>
    </source>
</evidence>
<dbReference type="EMBL" id="FP929052">
    <property type="protein sequence ID" value="CBL17346.1"/>
    <property type="molecule type" value="Genomic_DNA"/>
</dbReference>
<sequence>MGNGRSTPEEEQRFAHYEASAEQMRKLHVLFRRSLWWNLANVAVLITITIVTVGLISAGRADNLNLPAHDTGSQLSAAVLFQIFALIFCVTVCVLSVLAATKHRLSAIVLTGLYGAMCMYQFAVGMPVRNILYPICFVSGFLLNLRLIRGFRQLNQLSQLPGYPQFVRRLDESSKYELPLYLQNRKQAQDMEDLTPATPAVSVPDASSDMPSVPAMPDMEPLPQPDAPIVPDIPPVTKPDIPTVPKPAAPVILPGTPSLSESVSPASLKPRTAEELFGAPIFTSEQIYTAPEDHQEEH</sequence>
<accession>D4LCK1</accession>
<feature type="transmembrane region" description="Helical" evidence="1">
    <location>
        <begin position="35"/>
        <end position="57"/>
    </location>
</feature>
<dbReference type="Proteomes" id="UP000007054">
    <property type="component" value="Chromosome"/>
</dbReference>
<dbReference type="RefSeq" id="WP_015558253.1">
    <property type="nucleotide sequence ID" value="NC_021039.1"/>
</dbReference>
<dbReference type="GeneID" id="83155946"/>
<proteinExistence type="predicted"/>
<dbReference type="KEGG" id="rch:RUM_12100"/>
<keyword evidence="3" id="KW-1185">Reference proteome</keyword>
<dbReference type="PATRIC" id="fig|213810.4.peg.1106"/>
<dbReference type="AlphaFoldDB" id="D4LCK1"/>
<keyword evidence="1" id="KW-0812">Transmembrane</keyword>
<gene>
    <name evidence="2" type="ordered locus">RUM_12100</name>
</gene>
<organism evidence="2 3">
    <name type="scientific">Ruminococcus champanellensis (strain DSM 18848 / JCM 17042 / KCTC 15320 / 18P13)</name>
    <dbReference type="NCBI Taxonomy" id="213810"/>
    <lineage>
        <taxon>Bacteria</taxon>
        <taxon>Bacillati</taxon>
        <taxon>Bacillota</taxon>
        <taxon>Clostridia</taxon>
        <taxon>Eubacteriales</taxon>
        <taxon>Oscillospiraceae</taxon>
        <taxon>Ruminococcus</taxon>
    </lineage>
</organism>
<keyword evidence="1" id="KW-0472">Membrane</keyword>
<reference evidence="2" key="1">
    <citation type="submission" date="2010-03" db="EMBL/GenBank/DDBJ databases">
        <title>The genome sequence of Ruminococcus sp. 18P13.</title>
        <authorList>
            <consortium name="metaHIT consortium -- http://www.metahit.eu/"/>
            <person name="Pajon A."/>
            <person name="Turner K."/>
            <person name="Parkhill J."/>
            <person name="Bernalier A."/>
        </authorList>
    </citation>
    <scope>NUCLEOTIDE SEQUENCE [LARGE SCALE GENOMIC DNA]</scope>
    <source>
        <strain evidence="2">Type strain: 18P13</strain>
    </source>
</reference>
<feature type="transmembrane region" description="Helical" evidence="1">
    <location>
        <begin position="131"/>
        <end position="148"/>
    </location>
</feature>
<reference evidence="2" key="2">
    <citation type="submission" date="2010-03" db="EMBL/GenBank/DDBJ databases">
        <authorList>
            <person name="Pajon A."/>
        </authorList>
    </citation>
    <scope>NUCLEOTIDE SEQUENCE</scope>
    <source>
        <strain evidence="2">Type strain: 18P13</strain>
    </source>
</reference>
<dbReference type="STRING" id="213810.RUM_12100"/>
<feature type="transmembrane region" description="Helical" evidence="1">
    <location>
        <begin position="105"/>
        <end position="125"/>
    </location>
</feature>
<dbReference type="HOGENOM" id="CLU_933475_0_0_9"/>
<evidence type="ECO:0000256" key="1">
    <source>
        <dbReference type="SAM" id="Phobius"/>
    </source>
</evidence>